<evidence type="ECO:0000313" key="2">
    <source>
        <dbReference type="EMBL" id="KAL0473188.1"/>
    </source>
</evidence>
<protein>
    <recommendedName>
        <fullName evidence="4">Secreted protein</fullName>
    </recommendedName>
</protein>
<keyword evidence="3" id="KW-1185">Reference proteome</keyword>
<dbReference type="EMBL" id="JAVLET010000002">
    <property type="protein sequence ID" value="KAL0473188.1"/>
    <property type="molecule type" value="Genomic_DNA"/>
</dbReference>
<proteinExistence type="predicted"/>
<evidence type="ECO:0008006" key="4">
    <source>
        <dbReference type="Google" id="ProtNLM"/>
    </source>
</evidence>
<feature type="chain" id="PRO_5045674318" description="Secreted protein" evidence="1">
    <location>
        <begin position="20"/>
        <end position="97"/>
    </location>
</feature>
<sequence length="97" mass="10927">MNVRLSWIICLFLFHTSHLQKKLTAATLTDAISGICSDDGHYYIDCNIRNRCAYRTYPLFSYLINWRGKLKTVHTYIVASVIALSSVPSPSACRAVA</sequence>
<accession>A0ABR3DLM4</accession>
<feature type="signal peptide" evidence="1">
    <location>
        <begin position="1"/>
        <end position="19"/>
    </location>
</feature>
<evidence type="ECO:0000256" key="1">
    <source>
        <dbReference type="SAM" id="SignalP"/>
    </source>
</evidence>
<name>A0ABR3DLM4_NEUIN</name>
<gene>
    <name evidence="2" type="ORF">QR685DRAFT_516094</name>
</gene>
<comment type="caution">
    <text evidence="2">The sequence shown here is derived from an EMBL/GenBank/DDBJ whole genome shotgun (WGS) entry which is preliminary data.</text>
</comment>
<dbReference type="Proteomes" id="UP001451303">
    <property type="component" value="Unassembled WGS sequence"/>
</dbReference>
<organism evidence="2 3">
    <name type="scientific">Neurospora intermedia</name>
    <dbReference type="NCBI Taxonomy" id="5142"/>
    <lineage>
        <taxon>Eukaryota</taxon>
        <taxon>Fungi</taxon>
        <taxon>Dikarya</taxon>
        <taxon>Ascomycota</taxon>
        <taxon>Pezizomycotina</taxon>
        <taxon>Sordariomycetes</taxon>
        <taxon>Sordariomycetidae</taxon>
        <taxon>Sordariales</taxon>
        <taxon>Sordariaceae</taxon>
        <taxon>Neurospora</taxon>
    </lineage>
</organism>
<keyword evidence="1" id="KW-0732">Signal</keyword>
<reference evidence="2 3" key="1">
    <citation type="submission" date="2023-09" db="EMBL/GenBank/DDBJ databases">
        <title>Multi-omics analysis of a traditional fermented food reveals byproduct-associated fungal strains for waste-to-food upcycling.</title>
        <authorList>
            <consortium name="Lawrence Berkeley National Laboratory"/>
            <person name="Rekdal V.M."/>
            <person name="Villalobos-Escobedo J.M."/>
            <person name="Rodriguez-Valeron N."/>
            <person name="Garcia M.O."/>
            <person name="Vasquez D.P."/>
            <person name="Damayanti I."/>
            <person name="Sorensen P.M."/>
            <person name="Baidoo E.E."/>
            <person name="De Carvalho A.C."/>
            <person name="Riley R."/>
            <person name="Lipzen A."/>
            <person name="He G."/>
            <person name="Yan M."/>
            <person name="Haridas S."/>
            <person name="Daum C."/>
            <person name="Yoshinaga Y."/>
            <person name="Ng V."/>
            <person name="Grigoriev I.V."/>
            <person name="Munk R."/>
            <person name="Nuraida L."/>
            <person name="Wijaya C.H."/>
            <person name="Morales P.-C."/>
            <person name="Keasling J.D."/>
        </authorList>
    </citation>
    <scope>NUCLEOTIDE SEQUENCE [LARGE SCALE GENOMIC DNA]</scope>
    <source>
        <strain evidence="2 3">FGSC 2613</strain>
    </source>
</reference>
<evidence type="ECO:0000313" key="3">
    <source>
        <dbReference type="Proteomes" id="UP001451303"/>
    </source>
</evidence>